<keyword evidence="1" id="KW-1133">Transmembrane helix</keyword>
<name>A0ABD3FKT9_9STRA</name>
<feature type="transmembrane region" description="Helical" evidence="1">
    <location>
        <begin position="506"/>
        <end position="527"/>
    </location>
</feature>
<keyword evidence="1" id="KW-0812">Transmembrane</keyword>
<accession>A0ABD3FKT9</accession>
<feature type="transmembrane region" description="Helical" evidence="1">
    <location>
        <begin position="433"/>
        <end position="452"/>
    </location>
</feature>
<feature type="transmembrane region" description="Helical" evidence="1">
    <location>
        <begin position="66"/>
        <end position="86"/>
    </location>
</feature>
<gene>
    <name evidence="2" type="ORF">V7S43_009648</name>
</gene>
<evidence type="ECO:0000313" key="2">
    <source>
        <dbReference type="EMBL" id="KAL3665614.1"/>
    </source>
</evidence>
<organism evidence="2 3">
    <name type="scientific">Phytophthora oleae</name>
    <dbReference type="NCBI Taxonomy" id="2107226"/>
    <lineage>
        <taxon>Eukaryota</taxon>
        <taxon>Sar</taxon>
        <taxon>Stramenopiles</taxon>
        <taxon>Oomycota</taxon>
        <taxon>Peronosporomycetes</taxon>
        <taxon>Peronosporales</taxon>
        <taxon>Peronosporaceae</taxon>
        <taxon>Phytophthora</taxon>
    </lineage>
</organism>
<evidence type="ECO:0000313" key="3">
    <source>
        <dbReference type="Proteomes" id="UP001632037"/>
    </source>
</evidence>
<comment type="caution">
    <text evidence="2">The sequence shown here is derived from an EMBL/GenBank/DDBJ whole genome shotgun (WGS) entry which is preliminary data.</text>
</comment>
<feature type="transmembrane region" description="Helical" evidence="1">
    <location>
        <begin position="199"/>
        <end position="218"/>
    </location>
</feature>
<keyword evidence="1" id="KW-0472">Membrane</keyword>
<feature type="transmembrane region" description="Helical" evidence="1">
    <location>
        <begin position="472"/>
        <end position="494"/>
    </location>
</feature>
<feature type="transmembrane region" description="Helical" evidence="1">
    <location>
        <begin position="27"/>
        <end position="46"/>
    </location>
</feature>
<sequence>MQLTHYGGKYSIERMLALEEYTRQTTIARLVLVSVGVPFLILLLVFCQENVPLQDPADGWEANYGFWVRVGCLGAVVGFAGARQFGSWLDVTDLSGRQTIVFCCLKAFGFVAAGMATAEIWVFPIPFFILSLSLVWPLILVGSLRIAVGARAFQQICSRQEQLQRLNKLGALQSLLCAAYPAYQVLFKHASHTSYELPMLLFLPLFKILMRIIFWLAASHKEDMIPEQVVFTVDFFDAFYLATFMPQMSTSTVITVLAIHFAQTALELQELYRRTQNILMRLHETAGLLSTDLNNDFLTALRSLCYYSTHMNAFQKSGIRVYSSISHQLSPEGKKLLDTFHCQGKPSRIILQPSANFIHVPSKSVNGGLRTGSTVRPLTAVTILPKCPSQSGGARGLTRTRTKRRDSLNDASKILQEALEVLFASECLVLIEYVEIIIPALYAVYVLAMVHVPSAQYHSEMSGMTRENAGSMVSRMLIFALMELISLFVLALIMKRNCGIRALYQLGFVLETQMLSVMSKLLLWIVFTLTYRVSHFGADFSFQFEWIK</sequence>
<evidence type="ECO:0000256" key="1">
    <source>
        <dbReference type="SAM" id="Phobius"/>
    </source>
</evidence>
<feature type="transmembrane region" description="Helical" evidence="1">
    <location>
        <begin position="98"/>
        <end position="121"/>
    </location>
</feature>
<dbReference type="AlphaFoldDB" id="A0ABD3FKT9"/>
<dbReference type="Proteomes" id="UP001632037">
    <property type="component" value="Unassembled WGS sequence"/>
</dbReference>
<protein>
    <recommendedName>
        <fullName evidence="4">Transmembrane protein</fullName>
    </recommendedName>
</protein>
<dbReference type="EMBL" id="JBIMZQ010000020">
    <property type="protein sequence ID" value="KAL3665614.1"/>
    <property type="molecule type" value="Genomic_DNA"/>
</dbReference>
<feature type="transmembrane region" description="Helical" evidence="1">
    <location>
        <begin position="127"/>
        <end position="148"/>
    </location>
</feature>
<reference evidence="2 3" key="1">
    <citation type="submission" date="2024-09" db="EMBL/GenBank/DDBJ databases">
        <title>Genome sequencing and assembly of Phytophthora oleae, isolate VK10A, causative agent of rot of olive drupes.</title>
        <authorList>
            <person name="Conti Taguali S."/>
            <person name="Riolo M."/>
            <person name="La Spada F."/>
            <person name="Cacciola S.O."/>
            <person name="Dionisio G."/>
        </authorList>
    </citation>
    <scope>NUCLEOTIDE SEQUENCE [LARGE SCALE GENOMIC DNA]</scope>
    <source>
        <strain evidence="2 3">VK10A</strain>
    </source>
</reference>
<evidence type="ECO:0008006" key="4">
    <source>
        <dbReference type="Google" id="ProtNLM"/>
    </source>
</evidence>
<keyword evidence="3" id="KW-1185">Reference proteome</keyword>
<proteinExistence type="predicted"/>